<organism evidence="8 9">
    <name type="scientific">Enhygromyxa salina</name>
    <dbReference type="NCBI Taxonomy" id="215803"/>
    <lineage>
        <taxon>Bacteria</taxon>
        <taxon>Pseudomonadati</taxon>
        <taxon>Myxococcota</taxon>
        <taxon>Polyangia</taxon>
        <taxon>Nannocystales</taxon>
        <taxon>Nannocystaceae</taxon>
        <taxon>Enhygromyxa</taxon>
    </lineage>
</organism>
<gene>
    <name evidence="8" type="primary">fdx_2</name>
    <name evidence="8" type="ORF">ENSA5_60620</name>
</gene>
<dbReference type="PRINTS" id="PR00355">
    <property type="entry name" value="ADRENODOXIN"/>
</dbReference>
<dbReference type="InterPro" id="IPR001055">
    <property type="entry name" value="Adrenodoxin-like"/>
</dbReference>
<dbReference type="Gene3D" id="3.10.20.30">
    <property type="match status" value="1"/>
</dbReference>
<evidence type="ECO:0000256" key="1">
    <source>
        <dbReference type="ARBA" id="ARBA00010914"/>
    </source>
</evidence>
<sequence length="117" mass="12824">MPKVTYRGGPDGERTIEAESGRNLLEIAEENDVKMGSACGGVCACSSCHCYVVEGEDSLDEPSDAEEDRLDMAFEVHPNSRLGCQVKLGDEDIVVELSQESVEVWFNEHPEHRPKAG</sequence>
<evidence type="ECO:0000256" key="4">
    <source>
        <dbReference type="ARBA" id="ARBA00023004"/>
    </source>
</evidence>
<dbReference type="InterPro" id="IPR001041">
    <property type="entry name" value="2Fe-2S_ferredoxin-type"/>
</dbReference>
<keyword evidence="5" id="KW-0411">Iron-sulfur</keyword>
<accession>A0A2S9XDQ5</accession>
<evidence type="ECO:0000256" key="2">
    <source>
        <dbReference type="ARBA" id="ARBA00022714"/>
    </source>
</evidence>
<dbReference type="PANTHER" id="PTHR23426:SF65">
    <property type="entry name" value="FERREDOXIN-2, MITOCHONDRIAL"/>
    <property type="match status" value="1"/>
</dbReference>
<keyword evidence="9" id="KW-1185">Reference proteome</keyword>
<feature type="domain" description="2Fe-2S ferredoxin-type" evidence="7">
    <location>
        <begin position="2"/>
        <end position="101"/>
    </location>
</feature>
<comment type="caution">
    <text evidence="8">The sequence shown here is derived from an EMBL/GenBank/DDBJ whole genome shotgun (WGS) entry which is preliminary data.</text>
</comment>
<evidence type="ECO:0000313" key="8">
    <source>
        <dbReference type="EMBL" id="PRP90987.1"/>
    </source>
</evidence>
<reference evidence="8 9" key="1">
    <citation type="submission" date="2018-03" db="EMBL/GenBank/DDBJ databases">
        <title>Draft Genome Sequences of the Obligatory Marine Myxobacteria Enhygromyxa salina SWB005.</title>
        <authorList>
            <person name="Poehlein A."/>
            <person name="Moghaddam J.A."/>
            <person name="Harms H."/>
            <person name="Alanjari M."/>
            <person name="Koenig G.M."/>
            <person name="Daniel R."/>
            <person name="Schaeberle T.F."/>
        </authorList>
    </citation>
    <scope>NUCLEOTIDE SEQUENCE [LARGE SCALE GENOMIC DNA]</scope>
    <source>
        <strain evidence="8 9">SWB005</strain>
    </source>
</reference>
<protein>
    <submittedName>
        <fullName evidence="8">2Fe-2S ferredoxin</fullName>
    </submittedName>
</protein>
<proteinExistence type="inferred from homology"/>
<dbReference type="CDD" id="cd00207">
    <property type="entry name" value="fer2"/>
    <property type="match status" value="1"/>
</dbReference>
<evidence type="ECO:0000256" key="6">
    <source>
        <dbReference type="ARBA" id="ARBA00034078"/>
    </source>
</evidence>
<keyword evidence="2" id="KW-0001">2Fe-2S</keyword>
<keyword evidence="4" id="KW-0408">Iron</keyword>
<dbReference type="InterPro" id="IPR012675">
    <property type="entry name" value="Beta-grasp_dom_sf"/>
</dbReference>
<comment type="cofactor">
    <cofactor evidence="6">
        <name>[2Fe-2S] cluster</name>
        <dbReference type="ChEBI" id="CHEBI:190135"/>
    </cofactor>
</comment>
<dbReference type="Pfam" id="PF00111">
    <property type="entry name" value="Fer2"/>
    <property type="match status" value="1"/>
</dbReference>
<dbReference type="Proteomes" id="UP000237968">
    <property type="component" value="Unassembled WGS sequence"/>
</dbReference>
<comment type="similarity">
    <text evidence="1">Belongs to the adrenodoxin/putidaredoxin family.</text>
</comment>
<evidence type="ECO:0000313" key="9">
    <source>
        <dbReference type="Proteomes" id="UP000237968"/>
    </source>
</evidence>
<dbReference type="GO" id="GO:0140647">
    <property type="term" value="P:P450-containing electron transport chain"/>
    <property type="evidence" value="ECO:0007669"/>
    <property type="project" value="InterPro"/>
</dbReference>
<dbReference type="GO" id="GO:0046872">
    <property type="term" value="F:metal ion binding"/>
    <property type="evidence" value="ECO:0007669"/>
    <property type="project" value="UniProtKB-KW"/>
</dbReference>
<keyword evidence="3" id="KW-0479">Metal-binding</keyword>
<dbReference type="GO" id="GO:0009055">
    <property type="term" value="F:electron transfer activity"/>
    <property type="evidence" value="ECO:0007669"/>
    <property type="project" value="TreeGrafter"/>
</dbReference>
<dbReference type="InterPro" id="IPR036010">
    <property type="entry name" value="2Fe-2S_ferredoxin-like_sf"/>
</dbReference>
<evidence type="ECO:0000256" key="5">
    <source>
        <dbReference type="ARBA" id="ARBA00023014"/>
    </source>
</evidence>
<dbReference type="OrthoDB" id="9793027at2"/>
<dbReference type="RefSeq" id="WP_106395241.1">
    <property type="nucleotide sequence ID" value="NZ_PVNK01000263.1"/>
</dbReference>
<dbReference type="SUPFAM" id="SSF54292">
    <property type="entry name" value="2Fe-2S ferredoxin-like"/>
    <property type="match status" value="1"/>
</dbReference>
<dbReference type="PANTHER" id="PTHR23426">
    <property type="entry name" value="FERREDOXIN/ADRENODOXIN"/>
    <property type="match status" value="1"/>
</dbReference>
<dbReference type="PROSITE" id="PS51085">
    <property type="entry name" value="2FE2S_FER_2"/>
    <property type="match status" value="1"/>
</dbReference>
<dbReference type="AlphaFoldDB" id="A0A2S9XDQ5"/>
<evidence type="ECO:0000259" key="7">
    <source>
        <dbReference type="PROSITE" id="PS51085"/>
    </source>
</evidence>
<name>A0A2S9XDQ5_9BACT</name>
<evidence type="ECO:0000256" key="3">
    <source>
        <dbReference type="ARBA" id="ARBA00022723"/>
    </source>
</evidence>
<dbReference type="EMBL" id="PVNK01000263">
    <property type="protein sequence ID" value="PRP90987.1"/>
    <property type="molecule type" value="Genomic_DNA"/>
</dbReference>
<dbReference type="GO" id="GO:0051537">
    <property type="term" value="F:2 iron, 2 sulfur cluster binding"/>
    <property type="evidence" value="ECO:0007669"/>
    <property type="project" value="UniProtKB-KW"/>
</dbReference>